<comment type="catalytic activity">
    <reaction evidence="1">
        <text>ATP + protein L-histidine = ADP + protein N-phospho-L-histidine.</text>
        <dbReference type="EC" id="2.7.13.3"/>
    </reaction>
</comment>
<keyword evidence="8" id="KW-0812">Transmembrane</keyword>
<evidence type="ECO:0000259" key="9">
    <source>
        <dbReference type="PROSITE" id="PS50109"/>
    </source>
</evidence>
<evidence type="ECO:0000256" key="3">
    <source>
        <dbReference type="ARBA" id="ARBA00012438"/>
    </source>
</evidence>
<evidence type="ECO:0000259" key="10">
    <source>
        <dbReference type="PROSITE" id="PS50885"/>
    </source>
</evidence>
<keyword evidence="6 11" id="KW-0418">Kinase</keyword>
<dbReference type="Pfam" id="PF00512">
    <property type="entry name" value="HisKA"/>
    <property type="match status" value="1"/>
</dbReference>
<dbReference type="InterPro" id="IPR003660">
    <property type="entry name" value="HAMP_dom"/>
</dbReference>
<keyword evidence="12" id="KW-1185">Reference proteome</keyword>
<dbReference type="SMART" id="SM00388">
    <property type="entry name" value="HisKA"/>
    <property type="match status" value="1"/>
</dbReference>
<dbReference type="PANTHER" id="PTHR43547:SF2">
    <property type="entry name" value="HYBRID SIGNAL TRANSDUCTION HISTIDINE KINASE C"/>
    <property type="match status" value="1"/>
</dbReference>
<dbReference type="PROSITE" id="PS50109">
    <property type="entry name" value="HIS_KIN"/>
    <property type="match status" value="1"/>
</dbReference>
<dbReference type="Gene3D" id="1.10.287.130">
    <property type="match status" value="1"/>
</dbReference>
<evidence type="ECO:0000313" key="11">
    <source>
        <dbReference type="EMBL" id="MEM5536433.1"/>
    </source>
</evidence>
<organism evidence="11 12">
    <name type="scientific">Neptuniibacter pectenicola</name>
    <dbReference type="NCBI Taxonomy" id="1806669"/>
    <lineage>
        <taxon>Bacteria</taxon>
        <taxon>Pseudomonadati</taxon>
        <taxon>Pseudomonadota</taxon>
        <taxon>Gammaproteobacteria</taxon>
        <taxon>Oceanospirillales</taxon>
        <taxon>Oceanospirillaceae</taxon>
        <taxon>Neptuniibacter</taxon>
    </lineage>
</organism>
<dbReference type="Gene3D" id="3.30.565.10">
    <property type="entry name" value="Histidine kinase-like ATPase, C-terminal domain"/>
    <property type="match status" value="1"/>
</dbReference>
<keyword evidence="8" id="KW-1133">Transmembrane helix</keyword>
<dbReference type="EMBL" id="JBBMRA010000006">
    <property type="protein sequence ID" value="MEM5536433.1"/>
    <property type="molecule type" value="Genomic_DNA"/>
</dbReference>
<keyword evidence="8" id="KW-0472">Membrane</keyword>
<dbReference type="Pfam" id="PF02518">
    <property type="entry name" value="HATPase_c"/>
    <property type="match status" value="1"/>
</dbReference>
<dbReference type="PROSITE" id="PS50885">
    <property type="entry name" value="HAMP"/>
    <property type="match status" value="1"/>
</dbReference>
<comment type="caution">
    <text evidence="11">The sequence shown here is derived from an EMBL/GenBank/DDBJ whole genome shotgun (WGS) entry which is preliminary data.</text>
</comment>
<evidence type="ECO:0000256" key="4">
    <source>
        <dbReference type="ARBA" id="ARBA00022553"/>
    </source>
</evidence>
<dbReference type="InterPro" id="IPR004358">
    <property type="entry name" value="Sig_transdc_His_kin-like_C"/>
</dbReference>
<gene>
    <name evidence="11" type="ORF">WNY58_08525</name>
</gene>
<dbReference type="Proteomes" id="UP001449225">
    <property type="component" value="Unassembled WGS sequence"/>
</dbReference>
<dbReference type="CDD" id="cd00082">
    <property type="entry name" value="HisKA"/>
    <property type="match status" value="1"/>
</dbReference>
<dbReference type="SUPFAM" id="SSF55874">
    <property type="entry name" value="ATPase domain of HSP90 chaperone/DNA topoisomerase II/histidine kinase"/>
    <property type="match status" value="1"/>
</dbReference>
<dbReference type="SUPFAM" id="SSF47384">
    <property type="entry name" value="Homodimeric domain of signal transducing histidine kinase"/>
    <property type="match status" value="1"/>
</dbReference>
<evidence type="ECO:0000256" key="7">
    <source>
        <dbReference type="SAM" id="Coils"/>
    </source>
</evidence>
<feature type="coiled-coil region" evidence="7">
    <location>
        <begin position="221"/>
        <end position="248"/>
    </location>
</feature>
<evidence type="ECO:0000256" key="2">
    <source>
        <dbReference type="ARBA" id="ARBA00004370"/>
    </source>
</evidence>
<feature type="transmembrane region" description="Helical" evidence="8">
    <location>
        <begin position="17"/>
        <end position="36"/>
    </location>
</feature>
<keyword evidence="7" id="KW-0175">Coiled coil</keyword>
<reference evidence="11 12" key="1">
    <citation type="submission" date="2024-03" db="EMBL/GenBank/DDBJ databases">
        <title>Community enrichment and isolation of bacterial strains for fucoidan degradation.</title>
        <authorList>
            <person name="Sichert A."/>
        </authorList>
    </citation>
    <scope>NUCLEOTIDE SEQUENCE [LARGE SCALE GENOMIC DNA]</scope>
    <source>
        <strain evidence="11 12">AS76</strain>
    </source>
</reference>
<protein>
    <recommendedName>
        <fullName evidence="3">histidine kinase</fullName>
        <ecNumber evidence="3">2.7.13.3</ecNumber>
    </recommendedName>
</protein>
<evidence type="ECO:0000313" key="12">
    <source>
        <dbReference type="Proteomes" id="UP001449225"/>
    </source>
</evidence>
<dbReference type="RefSeq" id="WP_067982371.1">
    <property type="nucleotide sequence ID" value="NZ_CAXBCE010000001.1"/>
</dbReference>
<dbReference type="Gene3D" id="6.10.340.10">
    <property type="match status" value="1"/>
</dbReference>
<dbReference type="InterPro" id="IPR003661">
    <property type="entry name" value="HisK_dim/P_dom"/>
</dbReference>
<sequence length="469" mass="53133">MSNHNRRGWRLSSLKQLVLLSFLVVVTPFGILIYYATDALVEQSAEGRVLAKQALEVTRRGQRLEGLAEDITRSARQYQILAKPEIKQRLTQNLLDYREQLSIHSFILTKVEQLNQINALLDNIEQSNAEDANNLLGFTRDINQQVDLILDQRLQALNSTAQHTQTQLSTLALILLVIEMLLILFFSFSIIRPVRRIADRIQALGTGEEYTGAMVGGPDELVELEQQLDWLTERLAEVENEKQRFLRHMSHELKTPLTTLREGSDLLADQITGPLNQSQMEVTQLLQSNSRQLQSLIEQLLDYSRLHQNESVNFHPVKLLPVFIEAIEPYKLLLEQKKIHLTLPKEEHEWTTDRAMLVRIISNLVSNAALYGSNEGDLTLSIEHTNEHCLIHVENDGPTIPLKDVPLLFEPFYQGQNRRQGPVKGSGIGLSIVHDAAESLGATVTLSKNENHRVGFSVCLPISEHPIND</sequence>
<keyword evidence="4" id="KW-0597">Phosphoprotein</keyword>
<dbReference type="InterPro" id="IPR036097">
    <property type="entry name" value="HisK_dim/P_sf"/>
</dbReference>
<evidence type="ECO:0000256" key="1">
    <source>
        <dbReference type="ARBA" id="ARBA00000085"/>
    </source>
</evidence>
<proteinExistence type="predicted"/>
<evidence type="ECO:0000256" key="8">
    <source>
        <dbReference type="SAM" id="Phobius"/>
    </source>
</evidence>
<dbReference type="GO" id="GO:0016301">
    <property type="term" value="F:kinase activity"/>
    <property type="evidence" value="ECO:0007669"/>
    <property type="project" value="UniProtKB-KW"/>
</dbReference>
<dbReference type="InterPro" id="IPR003594">
    <property type="entry name" value="HATPase_dom"/>
</dbReference>
<dbReference type="PRINTS" id="PR00344">
    <property type="entry name" value="BCTRLSENSOR"/>
</dbReference>
<feature type="domain" description="Histidine kinase" evidence="9">
    <location>
        <begin position="248"/>
        <end position="464"/>
    </location>
</feature>
<feature type="transmembrane region" description="Helical" evidence="8">
    <location>
        <begin position="168"/>
        <end position="191"/>
    </location>
</feature>
<dbReference type="InterPro" id="IPR005467">
    <property type="entry name" value="His_kinase_dom"/>
</dbReference>
<name>A0ABU9TSE8_9GAMM</name>
<dbReference type="InterPro" id="IPR036890">
    <property type="entry name" value="HATPase_C_sf"/>
</dbReference>
<feature type="domain" description="HAMP" evidence="10">
    <location>
        <begin position="188"/>
        <end position="240"/>
    </location>
</feature>
<comment type="subcellular location">
    <subcellularLocation>
        <location evidence="2">Membrane</location>
    </subcellularLocation>
</comment>
<dbReference type="PANTHER" id="PTHR43547">
    <property type="entry name" value="TWO-COMPONENT HISTIDINE KINASE"/>
    <property type="match status" value="1"/>
</dbReference>
<dbReference type="EC" id="2.7.13.3" evidence="3"/>
<dbReference type="SMART" id="SM00387">
    <property type="entry name" value="HATPase_c"/>
    <property type="match status" value="1"/>
</dbReference>
<evidence type="ECO:0000256" key="6">
    <source>
        <dbReference type="ARBA" id="ARBA00022777"/>
    </source>
</evidence>
<keyword evidence="5" id="KW-0808">Transferase</keyword>
<evidence type="ECO:0000256" key="5">
    <source>
        <dbReference type="ARBA" id="ARBA00022679"/>
    </source>
</evidence>
<accession>A0ABU9TSE8</accession>